<accession>A0A5C6CGS6</accession>
<keyword evidence="3" id="KW-1185">Reference proteome</keyword>
<reference evidence="2 3" key="1">
    <citation type="submission" date="2019-02" db="EMBL/GenBank/DDBJ databases">
        <title>Deep-cultivation of Planctomycetes and their phenomic and genomic characterization uncovers novel biology.</title>
        <authorList>
            <person name="Wiegand S."/>
            <person name="Jogler M."/>
            <person name="Boedeker C."/>
            <person name="Pinto D."/>
            <person name="Vollmers J."/>
            <person name="Rivas-Marin E."/>
            <person name="Kohn T."/>
            <person name="Peeters S.H."/>
            <person name="Heuer A."/>
            <person name="Rast P."/>
            <person name="Oberbeckmann S."/>
            <person name="Bunk B."/>
            <person name="Jeske O."/>
            <person name="Meyerdierks A."/>
            <person name="Storesund J.E."/>
            <person name="Kallscheuer N."/>
            <person name="Luecker S."/>
            <person name="Lage O.M."/>
            <person name="Pohl T."/>
            <person name="Merkel B.J."/>
            <person name="Hornburger P."/>
            <person name="Mueller R.-W."/>
            <person name="Bruemmer F."/>
            <person name="Labrenz M."/>
            <person name="Spormann A.M."/>
            <person name="Op Den Camp H."/>
            <person name="Overmann J."/>
            <person name="Amann R."/>
            <person name="Jetten M.S.M."/>
            <person name="Mascher T."/>
            <person name="Medema M.H."/>
            <person name="Devos D.P."/>
            <person name="Kaster A.-K."/>
            <person name="Ovreas L."/>
            <person name="Rohde M."/>
            <person name="Galperin M.Y."/>
            <person name="Jogler C."/>
        </authorList>
    </citation>
    <scope>NUCLEOTIDE SEQUENCE [LARGE SCALE GENOMIC DNA]</scope>
    <source>
        <strain evidence="2 3">Pla52o</strain>
    </source>
</reference>
<evidence type="ECO:0000313" key="2">
    <source>
        <dbReference type="EMBL" id="TWU23392.1"/>
    </source>
</evidence>
<protein>
    <recommendedName>
        <fullName evidence="4">Secreted protein</fullName>
    </recommendedName>
</protein>
<comment type="caution">
    <text evidence="2">The sequence shown here is derived from an EMBL/GenBank/DDBJ whole genome shotgun (WGS) entry which is preliminary data.</text>
</comment>
<name>A0A5C6CGS6_9BACT</name>
<keyword evidence="1" id="KW-0732">Signal</keyword>
<dbReference type="RefSeq" id="WP_146595105.1">
    <property type="nucleotide sequence ID" value="NZ_SJPT01000004.1"/>
</dbReference>
<dbReference type="EMBL" id="SJPT01000004">
    <property type="protein sequence ID" value="TWU23392.1"/>
    <property type="molecule type" value="Genomic_DNA"/>
</dbReference>
<evidence type="ECO:0000313" key="3">
    <source>
        <dbReference type="Proteomes" id="UP000316304"/>
    </source>
</evidence>
<proteinExistence type="predicted"/>
<dbReference type="AlphaFoldDB" id="A0A5C6CGS6"/>
<feature type="chain" id="PRO_5022867477" description="Secreted protein" evidence="1">
    <location>
        <begin position="23"/>
        <end position="113"/>
    </location>
</feature>
<organism evidence="2 3">
    <name type="scientific">Novipirellula galeiformis</name>
    <dbReference type="NCBI Taxonomy" id="2528004"/>
    <lineage>
        <taxon>Bacteria</taxon>
        <taxon>Pseudomonadati</taxon>
        <taxon>Planctomycetota</taxon>
        <taxon>Planctomycetia</taxon>
        <taxon>Pirellulales</taxon>
        <taxon>Pirellulaceae</taxon>
        <taxon>Novipirellula</taxon>
    </lineage>
</organism>
<dbReference type="Proteomes" id="UP000316304">
    <property type="component" value="Unassembled WGS sequence"/>
</dbReference>
<feature type="signal peptide" evidence="1">
    <location>
        <begin position="1"/>
        <end position="22"/>
    </location>
</feature>
<dbReference type="OrthoDB" id="9866002at2"/>
<evidence type="ECO:0008006" key="4">
    <source>
        <dbReference type="Google" id="ProtNLM"/>
    </source>
</evidence>
<sequence length="113" mass="11821" precursor="true">MTRLSTMALCSLLLLAIPACQSSGEYVEPPSNSEMVSETKQLVNQFVAEAEKNLQTVKANAAGLAESVEAIEDPALDSIKVAARNLANQASSGASESEIKTTLAELKQKAAAL</sequence>
<gene>
    <name evidence="2" type="ORF">Pla52o_29280</name>
</gene>
<evidence type="ECO:0000256" key="1">
    <source>
        <dbReference type="SAM" id="SignalP"/>
    </source>
</evidence>